<gene>
    <name evidence="1" type="ORF">phiA829_116</name>
</gene>
<reference evidence="1 2" key="1">
    <citation type="submission" date="2017-04" db="EMBL/GenBank/DDBJ databases">
        <title>Complete genome sequence and characterization of temperature-dependent bacteriophage phiA8-29 infecting Aeromonas.</title>
        <authorList>
            <person name="He Y."/>
            <person name="Yang H."/>
        </authorList>
    </citation>
    <scope>NUCLEOTIDE SEQUENCE [LARGE SCALE GENOMIC DNA]</scope>
</reference>
<dbReference type="InterPro" id="IPR036397">
    <property type="entry name" value="RNaseH_sf"/>
</dbReference>
<proteinExistence type="predicted"/>
<evidence type="ECO:0000313" key="1">
    <source>
        <dbReference type="EMBL" id="ARK07936.1"/>
    </source>
</evidence>
<organism evidence="1 2">
    <name type="scientific">Aeromonas phage phiA8-29</name>
    <dbReference type="NCBI Taxonomy" id="1978922"/>
    <lineage>
        <taxon>Viruses</taxon>
        <taxon>Duplodnaviria</taxon>
        <taxon>Heunggongvirae</taxon>
        <taxon>Uroviricota</taxon>
        <taxon>Caudoviricetes</taxon>
        <taxon>Pantevenvirales</taxon>
        <taxon>Ackermannviridae</taxon>
        <taxon>Tedavirus</taxon>
        <taxon>Tedavirus A829</taxon>
    </lineage>
</organism>
<dbReference type="EMBL" id="KY914485">
    <property type="protein sequence ID" value="ARK07936.1"/>
    <property type="molecule type" value="Genomic_DNA"/>
</dbReference>
<name>A0A1W6DYI8_9CAUD</name>
<evidence type="ECO:0000313" key="2">
    <source>
        <dbReference type="Proteomes" id="UP000221506"/>
    </source>
</evidence>
<sequence>MIYAGIDYSMSSPSICVWDSSKPLSFINCRVYNFGNWSHSKTLQGSYGNISILKQPSFDCNEERFLNIANWAKAVLIQEKVDKVSLEGYSYGSKGNTFEIGENTGVLKQQLFFLKIPFVVLAPSDIKKKATGNGSAGKPLMYDSFLNTEGVFIEDIIPYDKNGDSKLLVKKSETPWELKPIDDIIDSFFILKSHPDIINL</sequence>
<dbReference type="Gene3D" id="3.30.420.10">
    <property type="entry name" value="Ribonuclease H-like superfamily/Ribonuclease H"/>
    <property type="match status" value="1"/>
</dbReference>
<accession>A0A1W6DYI8</accession>
<dbReference type="Proteomes" id="UP000221506">
    <property type="component" value="Segment"/>
</dbReference>
<dbReference type="GO" id="GO:0003676">
    <property type="term" value="F:nucleic acid binding"/>
    <property type="evidence" value="ECO:0007669"/>
    <property type="project" value="InterPro"/>
</dbReference>
<protein>
    <submittedName>
        <fullName evidence="1">Putative holliday junction resolvase</fullName>
    </submittedName>
</protein>
<keyword evidence="2" id="KW-1185">Reference proteome</keyword>